<evidence type="ECO:0000256" key="3">
    <source>
        <dbReference type="ARBA" id="ARBA00022692"/>
    </source>
</evidence>
<keyword evidence="8" id="KW-1185">Reference proteome</keyword>
<sequence length="220" mass="23617">MDHSVVVVVVVVYISSYNIGMGMLATYYIDETERGRAFAIALSGLAIGLLIGAPYGGITYQFISKQAPFLILASITVVDGILQLLVLKPKIQRESQEGSKLTELLKDPYILVAAGSITFGNLGMSVLEPTLPLWMKTRMNSTEWQQGIAFLPASLSYLVGTNIFGPIAHRIGSGYSAGLGLLITTGCLIAAMSNPLNAGMGVYESEVRYSSGNDRFLGRK</sequence>
<keyword evidence="4 6" id="KW-1133">Transmembrane helix</keyword>
<dbReference type="GO" id="GO:0015842">
    <property type="term" value="P:aminergic neurotransmitter loading into synaptic vesicle"/>
    <property type="evidence" value="ECO:0007669"/>
    <property type="project" value="TreeGrafter"/>
</dbReference>
<dbReference type="GO" id="GO:0043195">
    <property type="term" value="C:terminal bouton"/>
    <property type="evidence" value="ECO:0007669"/>
    <property type="project" value="TreeGrafter"/>
</dbReference>
<gene>
    <name evidence="7" type="ORF">SCUD_LOCUS16865</name>
</gene>
<evidence type="ECO:0000256" key="5">
    <source>
        <dbReference type="ARBA" id="ARBA00023136"/>
    </source>
</evidence>
<dbReference type="InterPro" id="IPR011701">
    <property type="entry name" value="MFS"/>
</dbReference>
<dbReference type="AlphaFoldDB" id="A0A183KP85"/>
<evidence type="ECO:0000256" key="1">
    <source>
        <dbReference type="ARBA" id="ARBA00004141"/>
    </source>
</evidence>
<proteinExistence type="predicted"/>
<keyword evidence="5 6" id="KW-0472">Membrane</keyword>
<accession>A0A183KP85</accession>
<dbReference type="Gene3D" id="1.20.1250.20">
    <property type="entry name" value="MFS general substrate transporter like domains"/>
    <property type="match status" value="2"/>
</dbReference>
<dbReference type="PANTHER" id="PTHR23506">
    <property type="entry name" value="GH10249P"/>
    <property type="match status" value="1"/>
</dbReference>
<protein>
    <submittedName>
        <fullName evidence="9">MFS domain-containing protein</fullName>
    </submittedName>
</protein>
<evidence type="ECO:0000313" key="7">
    <source>
        <dbReference type="EMBL" id="VDP62371.1"/>
    </source>
</evidence>
<evidence type="ECO:0000313" key="9">
    <source>
        <dbReference type="WBParaSite" id="SCUD_0001686801-mRNA-1"/>
    </source>
</evidence>
<dbReference type="Pfam" id="PF07690">
    <property type="entry name" value="MFS_1"/>
    <property type="match status" value="1"/>
</dbReference>
<feature type="transmembrane region" description="Helical" evidence="6">
    <location>
        <begin position="36"/>
        <end position="55"/>
    </location>
</feature>
<dbReference type="WBParaSite" id="SCUD_0001686801-mRNA-1">
    <property type="protein sequence ID" value="SCUD_0001686801-mRNA-1"/>
    <property type="gene ID" value="SCUD_0001686801"/>
</dbReference>
<feature type="transmembrane region" description="Helical" evidence="6">
    <location>
        <begin position="147"/>
        <end position="168"/>
    </location>
</feature>
<feature type="transmembrane region" description="Helical" evidence="6">
    <location>
        <begin position="175"/>
        <end position="193"/>
    </location>
</feature>
<keyword evidence="2" id="KW-0813">Transport</keyword>
<evidence type="ECO:0000313" key="8">
    <source>
        <dbReference type="Proteomes" id="UP000279833"/>
    </source>
</evidence>
<name>A0A183KP85_9TREM</name>
<dbReference type="GO" id="GO:0005335">
    <property type="term" value="F:serotonin:sodium:chloride symporter activity"/>
    <property type="evidence" value="ECO:0007669"/>
    <property type="project" value="TreeGrafter"/>
</dbReference>
<dbReference type="SUPFAM" id="SSF103473">
    <property type="entry name" value="MFS general substrate transporter"/>
    <property type="match status" value="1"/>
</dbReference>
<dbReference type="InterPro" id="IPR050930">
    <property type="entry name" value="MFS_Vesicular_Transporter"/>
</dbReference>
<dbReference type="PANTHER" id="PTHR23506:SF23">
    <property type="entry name" value="GH10249P"/>
    <property type="match status" value="1"/>
</dbReference>
<dbReference type="STRING" id="6186.A0A183KP85"/>
<reference evidence="9" key="1">
    <citation type="submission" date="2016-06" db="UniProtKB">
        <authorList>
            <consortium name="WormBaseParasite"/>
        </authorList>
    </citation>
    <scope>IDENTIFICATION</scope>
</reference>
<reference evidence="7 8" key="2">
    <citation type="submission" date="2018-11" db="EMBL/GenBank/DDBJ databases">
        <authorList>
            <consortium name="Pathogen Informatics"/>
        </authorList>
    </citation>
    <scope>NUCLEOTIDE SEQUENCE [LARGE SCALE GENOMIC DNA]</scope>
    <source>
        <strain evidence="7">Dakar</strain>
        <strain evidence="8">Dakar, Senegal</strain>
    </source>
</reference>
<evidence type="ECO:0000256" key="6">
    <source>
        <dbReference type="SAM" id="Phobius"/>
    </source>
</evidence>
<feature type="transmembrane region" description="Helical" evidence="6">
    <location>
        <begin position="6"/>
        <end position="29"/>
    </location>
</feature>
<keyword evidence="3 6" id="KW-0812">Transmembrane</keyword>
<dbReference type="GO" id="GO:0030672">
    <property type="term" value="C:synaptic vesicle membrane"/>
    <property type="evidence" value="ECO:0007669"/>
    <property type="project" value="TreeGrafter"/>
</dbReference>
<dbReference type="EMBL" id="UZAK01039135">
    <property type="protein sequence ID" value="VDP62371.1"/>
    <property type="molecule type" value="Genomic_DNA"/>
</dbReference>
<comment type="subcellular location">
    <subcellularLocation>
        <location evidence="1">Membrane</location>
        <topology evidence="1">Multi-pass membrane protein</topology>
    </subcellularLocation>
</comment>
<feature type="transmembrane region" description="Helical" evidence="6">
    <location>
        <begin position="67"/>
        <end position="87"/>
    </location>
</feature>
<evidence type="ECO:0000256" key="4">
    <source>
        <dbReference type="ARBA" id="ARBA00022989"/>
    </source>
</evidence>
<dbReference type="InterPro" id="IPR036259">
    <property type="entry name" value="MFS_trans_sf"/>
</dbReference>
<feature type="transmembrane region" description="Helical" evidence="6">
    <location>
        <begin position="108"/>
        <end position="127"/>
    </location>
</feature>
<organism evidence="9">
    <name type="scientific">Schistosoma curassoni</name>
    <dbReference type="NCBI Taxonomy" id="6186"/>
    <lineage>
        <taxon>Eukaryota</taxon>
        <taxon>Metazoa</taxon>
        <taxon>Spiralia</taxon>
        <taxon>Lophotrochozoa</taxon>
        <taxon>Platyhelminthes</taxon>
        <taxon>Trematoda</taxon>
        <taxon>Digenea</taxon>
        <taxon>Strigeidida</taxon>
        <taxon>Schistosomatoidea</taxon>
        <taxon>Schistosomatidae</taxon>
        <taxon>Schistosoma</taxon>
    </lineage>
</organism>
<dbReference type="Proteomes" id="UP000279833">
    <property type="component" value="Unassembled WGS sequence"/>
</dbReference>
<evidence type="ECO:0000256" key="2">
    <source>
        <dbReference type="ARBA" id="ARBA00022448"/>
    </source>
</evidence>